<sequence length="316" mass="33549">MLSYISGRFVSLILTTLAASVIVFLLMQVLPGDPAAVMLGINAQPETLAALQKQLGLDAPLWSRYLTWISGFVVGDFGVSYTYSVPISELLGPRVLVTLPLAVLAMGISVILAIPLGVIAASKRGKAFDVAGMGVAQVGVAIPNFWLGLLLILLFALQLGWFPASGFGGWEDGLWKGLRSLILPAVALALPLAAILARVTRSAVIETLGEDFIRTARAKGLTRSQALWKHAVPNALIPVVTIIGLQFSFLLAGTIIIENVFNLPGVGRLIFQSIAQRDLITVQSLVTLLAASVITVNFLVDLAYGFLDPRLSTGGH</sequence>
<keyword evidence="10" id="KW-1185">Reference proteome</keyword>
<dbReference type="InterPro" id="IPR045621">
    <property type="entry name" value="BPD_transp_1_N"/>
</dbReference>
<protein>
    <submittedName>
        <fullName evidence="9">ABC transporter permease</fullName>
    </submittedName>
</protein>
<dbReference type="Pfam" id="PF00528">
    <property type="entry name" value="BPD_transp_1"/>
    <property type="match status" value="1"/>
</dbReference>
<evidence type="ECO:0000256" key="6">
    <source>
        <dbReference type="ARBA" id="ARBA00023136"/>
    </source>
</evidence>
<dbReference type="Gene3D" id="1.10.3720.10">
    <property type="entry name" value="MetI-like"/>
    <property type="match status" value="1"/>
</dbReference>
<dbReference type="CDD" id="cd06261">
    <property type="entry name" value="TM_PBP2"/>
    <property type="match status" value="1"/>
</dbReference>
<feature type="transmembrane region" description="Helical" evidence="7">
    <location>
        <begin position="12"/>
        <end position="30"/>
    </location>
</feature>
<feature type="transmembrane region" description="Helical" evidence="7">
    <location>
        <begin position="235"/>
        <end position="257"/>
    </location>
</feature>
<dbReference type="Pfam" id="PF19300">
    <property type="entry name" value="BPD_transp_1_N"/>
    <property type="match status" value="1"/>
</dbReference>
<keyword evidence="6 7" id="KW-0472">Membrane</keyword>
<dbReference type="InterPro" id="IPR000515">
    <property type="entry name" value="MetI-like"/>
</dbReference>
<evidence type="ECO:0000256" key="1">
    <source>
        <dbReference type="ARBA" id="ARBA00004429"/>
    </source>
</evidence>
<dbReference type="EMBL" id="BAAADE010000001">
    <property type="protein sequence ID" value="GAA0598438.1"/>
    <property type="molecule type" value="Genomic_DNA"/>
</dbReference>
<organism evidence="9 10">
    <name type="scientific">Paenochrobactrum glaciei</name>
    <dbReference type="NCBI Taxonomy" id="486407"/>
    <lineage>
        <taxon>Bacteria</taxon>
        <taxon>Pseudomonadati</taxon>
        <taxon>Pseudomonadota</taxon>
        <taxon>Alphaproteobacteria</taxon>
        <taxon>Hyphomicrobiales</taxon>
        <taxon>Brucellaceae</taxon>
        <taxon>Paenochrobactrum</taxon>
    </lineage>
</organism>
<dbReference type="PANTHER" id="PTHR43163:SF6">
    <property type="entry name" value="DIPEPTIDE TRANSPORT SYSTEM PERMEASE PROTEIN DPPB-RELATED"/>
    <property type="match status" value="1"/>
</dbReference>
<comment type="caution">
    <text evidence="9">The sequence shown here is derived from an EMBL/GenBank/DDBJ whole genome shotgun (WGS) entry which is preliminary data.</text>
</comment>
<comment type="subcellular location">
    <subcellularLocation>
        <location evidence="1">Cell inner membrane</location>
        <topology evidence="1">Multi-pass membrane protein</topology>
    </subcellularLocation>
    <subcellularLocation>
        <location evidence="7">Cell membrane</location>
        <topology evidence="7">Multi-pass membrane protein</topology>
    </subcellularLocation>
</comment>
<evidence type="ECO:0000256" key="7">
    <source>
        <dbReference type="RuleBase" id="RU363032"/>
    </source>
</evidence>
<feature type="domain" description="ABC transmembrane type-1" evidence="8">
    <location>
        <begin position="95"/>
        <end position="300"/>
    </location>
</feature>
<evidence type="ECO:0000256" key="2">
    <source>
        <dbReference type="ARBA" id="ARBA00022448"/>
    </source>
</evidence>
<evidence type="ECO:0000256" key="4">
    <source>
        <dbReference type="ARBA" id="ARBA00022692"/>
    </source>
</evidence>
<dbReference type="PROSITE" id="PS50928">
    <property type="entry name" value="ABC_TM1"/>
    <property type="match status" value="1"/>
</dbReference>
<dbReference type="Proteomes" id="UP001424441">
    <property type="component" value="Unassembled WGS sequence"/>
</dbReference>
<gene>
    <name evidence="9" type="ORF">GCM10008943_12160</name>
</gene>
<feature type="transmembrane region" description="Helical" evidence="7">
    <location>
        <begin position="141"/>
        <end position="161"/>
    </location>
</feature>
<evidence type="ECO:0000256" key="3">
    <source>
        <dbReference type="ARBA" id="ARBA00022475"/>
    </source>
</evidence>
<reference evidence="10" key="1">
    <citation type="journal article" date="2019" name="Int. J. Syst. Evol. Microbiol.">
        <title>The Global Catalogue of Microorganisms (GCM) 10K type strain sequencing project: providing services to taxonomists for standard genome sequencing and annotation.</title>
        <authorList>
            <consortium name="The Broad Institute Genomics Platform"/>
            <consortium name="The Broad Institute Genome Sequencing Center for Infectious Disease"/>
            <person name="Wu L."/>
            <person name="Ma J."/>
        </authorList>
    </citation>
    <scope>NUCLEOTIDE SEQUENCE [LARGE SCALE GENOMIC DNA]</scope>
    <source>
        <strain evidence="10">JCM 15115</strain>
    </source>
</reference>
<accession>A0ABP3QVJ2</accession>
<name>A0ABP3QVJ2_9HYPH</name>
<dbReference type="InterPro" id="IPR035906">
    <property type="entry name" value="MetI-like_sf"/>
</dbReference>
<keyword evidence="2 7" id="KW-0813">Transport</keyword>
<evidence type="ECO:0000313" key="9">
    <source>
        <dbReference type="EMBL" id="GAA0598438.1"/>
    </source>
</evidence>
<evidence type="ECO:0000259" key="8">
    <source>
        <dbReference type="PROSITE" id="PS50928"/>
    </source>
</evidence>
<feature type="transmembrane region" description="Helical" evidence="7">
    <location>
        <begin position="278"/>
        <end position="300"/>
    </location>
</feature>
<keyword evidence="3" id="KW-1003">Cell membrane</keyword>
<feature type="transmembrane region" description="Helical" evidence="7">
    <location>
        <begin position="95"/>
        <end position="121"/>
    </location>
</feature>
<keyword evidence="4 7" id="KW-0812">Transmembrane</keyword>
<evidence type="ECO:0000313" key="10">
    <source>
        <dbReference type="Proteomes" id="UP001424441"/>
    </source>
</evidence>
<comment type="similarity">
    <text evidence="7">Belongs to the binding-protein-dependent transport system permease family.</text>
</comment>
<dbReference type="PANTHER" id="PTHR43163">
    <property type="entry name" value="DIPEPTIDE TRANSPORT SYSTEM PERMEASE PROTEIN DPPB-RELATED"/>
    <property type="match status" value="1"/>
</dbReference>
<dbReference type="SUPFAM" id="SSF161098">
    <property type="entry name" value="MetI-like"/>
    <property type="match status" value="1"/>
</dbReference>
<keyword evidence="5 7" id="KW-1133">Transmembrane helix</keyword>
<dbReference type="RefSeq" id="WP_343802783.1">
    <property type="nucleotide sequence ID" value="NZ_BAAADE010000001.1"/>
</dbReference>
<proteinExistence type="inferred from homology"/>
<feature type="transmembrane region" description="Helical" evidence="7">
    <location>
        <begin position="181"/>
        <end position="199"/>
    </location>
</feature>
<evidence type="ECO:0000256" key="5">
    <source>
        <dbReference type="ARBA" id="ARBA00022989"/>
    </source>
</evidence>